<dbReference type="Proteomes" id="UP001596274">
    <property type="component" value="Unassembled WGS sequence"/>
</dbReference>
<accession>A0ABD5T3D1</accession>
<dbReference type="AlphaFoldDB" id="A0ABD5T3D1"/>
<name>A0ABD5T3D1_9EURY</name>
<evidence type="ECO:0000313" key="2">
    <source>
        <dbReference type="Proteomes" id="UP001596274"/>
    </source>
</evidence>
<organism evidence="1 2">
    <name type="scientific">Halorubrum pallidum</name>
    <dbReference type="NCBI Taxonomy" id="1526114"/>
    <lineage>
        <taxon>Archaea</taxon>
        <taxon>Methanobacteriati</taxon>
        <taxon>Methanobacteriota</taxon>
        <taxon>Stenosarchaea group</taxon>
        <taxon>Halobacteria</taxon>
        <taxon>Halobacteriales</taxon>
        <taxon>Haloferacaceae</taxon>
        <taxon>Halorubrum</taxon>
    </lineage>
</organism>
<sequence length="216" mass="23170">MHRRSVIAFVGSDTDVRDDVIRAIESAWDGSRVPEHRIVDTGDLAEESGDDPDSQLTDVCGIVASAGAVDDTVVAEKLASTPEDVPVIVVLGTTTVDAFRSALQAAPDDLITRTELGETRNADADSGLDPLARRLAETMSPRRVRFGVEDAERLRAVLLDAGPMLMSTRTDEVDTKITWTMANVGEHPESIVSSVTSVTARRSLRDTPGVLMTVSL</sequence>
<gene>
    <name evidence="1" type="ORF">ACFQDD_08930</name>
</gene>
<keyword evidence="2" id="KW-1185">Reference proteome</keyword>
<dbReference type="EMBL" id="JBHSWT010000440">
    <property type="protein sequence ID" value="MFC6771637.1"/>
    <property type="molecule type" value="Genomic_DNA"/>
</dbReference>
<reference evidence="1 2" key="1">
    <citation type="journal article" date="2019" name="Int. J. Syst. Evol. Microbiol.">
        <title>The Global Catalogue of Microorganisms (GCM) 10K type strain sequencing project: providing services to taxonomists for standard genome sequencing and annotation.</title>
        <authorList>
            <consortium name="The Broad Institute Genomics Platform"/>
            <consortium name="The Broad Institute Genome Sequencing Center for Infectious Disease"/>
            <person name="Wu L."/>
            <person name="Ma J."/>
        </authorList>
    </citation>
    <scope>NUCLEOTIDE SEQUENCE [LARGE SCALE GENOMIC DNA]</scope>
    <source>
        <strain evidence="1 2">PJ61</strain>
    </source>
</reference>
<comment type="caution">
    <text evidence="1">The sequence shown here is derived from an EMBL/GenBank/DDBJ whole genome shotgun (WGS) entry which is preliminary data.</text>
</comment>
<proteinExistence type="predicted"/>
<evidence type="ECO:0000313" key="1">
    <source>
        <dbReference type="EMBL" id="MFC6771637.1"/>
    </source>
</evidence>
<protein>
    <submittedName>
        <fullName evidence="1">Uncharacterized protein</fullName>
    </submittedName>
</protein>